<keyword evidence="3" id="KW-1185">Reference proteome</keyword>
<dbReference type="Pfam" id="PF18545">
    <property type="entry name" value="HalOD1"/>
    <property type="match status" value="1"/>
</dbReference>
<organism evidence="2 3">
    <name type="scientific">Natrarchaeobius chitinivorans</name>
    <dbReference type="NCBI Taxonomy" id="1679083"/>
    <lineage>
        <taxon>Archaea</taxon>
        <taxon>Methanobacteriati</taxon>
        <taxon>Methanobacteriota</taxon>
        <taxon>Stenosarchaea group</taxon>
        <taxon>Halobacteria</taxon>
        <taxon>Halobacteriales</taxon>
        <taxon>Natrialbaceae</taxon>
        <taxon>Natrarchaeobius</taxon>
    </lineage>
</organism>
<evidence type="ECO:0000313" key="3">
    <source>
        <dbReference type="Proteomes" id="UP000281431"/>
    </source>
</evidence>
<dbReference type="Proteomes" id="UP000281431">
    <property type="component" value="Unassembled WGS sequence"/>
</dbReference>
<protein>
    <recommendedName>
        <fullName evidence="1">Halobacterial output domain-containing protein</fullName>
    </recommendedName>
</protein>
<reference evidence="2 3" key="1">
    <citation type="submission" date="2018-10" db="EMBL/GenBank/DDBJ databases">
        <title>Natrarchaeobius chitinivorans gen. nov., sp. nov., and Natrarchaeobius haloalkaliphilus sp. nov., alkaliphilic, chitin-utilizing haloarchaea from hypersaline alkaline lakes.</title>
        <authorList>
            <person name="Sorokin D.Y."/>
            <person name="Elcheninov A.G."/>
            <person name="Kostrikina N.A."/>
            <person name="Bale N.J."/>
            <person name="Sinninghe Damste J.S."/>
            <person name="Khijniak T.V."/>
            <person name="Kublanov I.V."/>
            <person name="Toshchakov S.V."/>
        </authorList>
    </citation>
    <scope>NUCLEOTIDE SEQUENCE [LARGE SCALE GENOMIC DNA]</scope>
    <source>
        <strain evidence="2 3">AArcht7</strain>
    </source>
</reference>
<comment type="caution">
    <text evidence="2">The sequence shown here is derived from an EMBL/GenBank/DDBJ whole genome shotgun (WGS) entry which is preliminary data.</text>
</comment>
<dbReference type="EMBL" id="REFZ01000002">
    <property type="protein sequence ID" value="RQH02584.1"/>
    <property type="molecule type" value="Genomic_DNA"/>
</dbReference>
<evidence type="ECO:0000313" key="2">
    <source>
        <dbReference type="EMBL" id="RQH02584.1"/>
    </source>
</evidence>
<dbReference type="AlphaFoldDB" id="A0A3N6MEZ5"/>
<name>A0A3N6MEZ5_NATCH</name>
<evidence type="ECO:0000259" key="1">
    <source>
        <dbReference type="Pfam" id="PF18545"/>
    </source>
</evidence>
<proteinExistence type="predicted"/>
<accession>A0A3N6MEZ5</accession>
<dbReference type="OrthoDB" id="271604at2157"/>
<gene>
    <name evidence="2" type="ORF">EA472_04625</name>
</gene>
<feature type="domain" description="Halobacterial output" evidence="1">
    <location>
        <begin position="19"/>
        <end position="83"/>
    </location>
</feature>
<dbReference type="InterPro" id="IPR040624">
    <property type="entry name" value="HalOD1"/>
</dbReference>
<sequence>MSDSSTGAVVYESRYDWSRTTPSFAVVDTIAGLEGVDPVDLSTAFGTTLFDHVDPESLDTLVTADGNVSIAFPIDDYFVRIDGSVLCISTGRNQS</sequence>